<evidence type="ECO:0000313" key="14">
    <source>
        <dbReference type="EMBL" id="MFM2484624.1"/>
    </source>
</evidence>
<evidence type="ECO:0000259" key="13">
    <source>
        <dbReference type="PROSITE" id="PS50885"/>
    </source>
</evidence>
<keyword evidence="5 11" id="KW-0812">Transmembrane</keyword>
<protein>
    <submittedName>
        <fullName evidence="14">Methyl-accepting chemotaxis protein</fullName>
    </submittedName>
</protein>
<feature type="transmembrane region" description="Helical" evidence="11">
    <location>
        <begin position="287"/>
        <end position="310"/>
    </location>
</feature>
<keyword evidence="15" id="KW-1185">Reference proteome</keyword>
<keyword evidence="8 10" id="KW-0807">Transducer</keyword>
<dbReference type="PANTHER" id="PTHR32089:SF39">
    <property type="entry name" value="METHYL-ACCEPTING CHEMOTAXIS PROTEIN HLYB"/>
    <property type="match status" value="1"/>
</dbReference>
<evidence type="ECO:0000256" key="11">
    <source>
        <dbReference type="SAM" id="Phobius"/>
    </source>
</evidence>
<evidence type="ECO:0000256" key="2">
    <source>
        <dbReference type="ARBA" id="ARBA00022475"/>
    </source>
</evidence>
<sequence length="638" mass="69908">MGLFKNMSIRNKIIAVIALAVILSTFTVGVMVQQDSKAIVRHRLLEVELPSILDKFSLDIDHQVELLLAASQQFANNQFVEAVFHDGQVSASDQTHLVAQLQRLRQQYGLSDATIASRQSANFWNQDGFLRQLNHQQDSWFFDFIHSDKPTMVSMFQEANGTVKMFADYQQVDGKLMTSVGKSMSEMVALLNRFTIEKTGYVYLINAKGEIQIGRPAIKSSKSIQALYADKASTLLNKDSFNLIKTTIDGKSLFVASHYVPSMNWFVVGVVPEQEIFADIHQITMQIMITTLVVVLIFIGLAFVLANGIANPIKNIAQRFRDLGNGGGDLSQRLDVQGQDEIALLSEGFNAFVAQIQQSIMAVAQTSQTLQQEAESVSLKSAITHDNSQNQHEQSLSIVTAMNQMGATISEIASNAATASDTAKQASLHTEQGREVINQTKDVIHHLAQSMSNAVTQVQQLASTTRDIGSILDVIQGVSDQTNLLALNAAIEAARAGEHGRGFAVVADEVRNLAKRTTESAAQIQTMISKLQADSQQAVDAMQTGQQLSEKGENTTEQAVAVLDDIYRFIQDMSDVNSQVATATEEQATTVGSINQNIESMSELNTKTTHTAEELAQASQELHELSDRLNKLVGQFNL</sequence>
<gene>
    <name evidence="14" type="ORF">ABUE30_06015</name>
</gene>
<keyword evidence="4" id="KW-0145">Chemotaxis</keyword>
<dbReference type="Proteomes" id="UP001629953">
    <property type="component" value="Unassembled WGS sequence"/>
</dbReference>
<evidence type="ECO:0000256" key="8">
    <source>
        <dbReference type="ARBA" id="ARBA00023224"/>
    </source>
</evidence>
<feature type="domain" description="Methyl-accepting transducer" evidence="12">
    <location>
        <begin position="366"/>
        <end position="602"/>
    </location>
</feature>
<dbReference type="PROSITE" id="PS50111">
    <property type="entry name" value="CHEMOTAXIS_TRANSDUC_2"/>
    <property type="match status" value="1"/>
</dbReference>
<dbReference type="PANTHER" id="PTHR32089">
    <property type="entry name" value="METHYL-ACCEPTING CHEMOTAXIS PROTEIN MCPB"/>
    <property type="match status" value="1"/>
</dbReference>
<dbReference type="CDD" id="cd06225">
    <property type="entry name" value="HAMP"/>
    <property type="match status" value="1"/>
</dbReference>
<dbReference type="Pfam" id="PF00672">
    <property type="entry name" value="HAMP"/>
    <property type="match status" value="1"/>
</dbReference>
<feature type="domain" description="HAMP" evidence="13">
    <location>
        <begin position="307"/>
        <end position="361"/>
    </location>
</feature>
<dbReference type="Gene3D" id="1.10.287.950">
    <property type="entry name" value="Methyl-accepting chemotaxis protein"/>
    <property type="match status" value="1"/>
</dbReference>
<dbReference type="EMBL" id="JBEQCT010000002">
    <property type="protein sequence ID" value="MFM2484624.1"/>
    <property type="molecule type" value="Genomic_DNA"/>
</dbReference>
<dbReference type="SMART" id="SM00304">
    <property type="entry name" value="HAMP"/>
    <property type="match status" value="2"/>
</dbReference>
<dbReference type="RefSeq" id="WP_408622807.1">
    <property type="nucleotide sequence ID" value="NZ_JBEQCT010000002.1"/>
</dbReference>
<evidence type="ECO:0000256" key="3">
    <source>
        <dbReference type="ARBA" id="ARBA00022481"/>
    </source>
</evidence>
<keyword evidence="3" id="KW-0488">Methylation</keyword>
<evidence type="ECO:0000256" key="7">
    <source>
        <dbReference type="ARBA" id="ARBA00023136"/>
    </source>
</evidence>
<keyword evidence="6 11" id="KW-1133">Transmembrane helix</keyword>
<dbReference type="InterPro" id="IPR004089">
    <property type="entry name" value="MCPsignal_dom"/>
</dbReference>
<dbReference type="CDD" id="cd11386">
    <property type="entry name" value="MCP_signal"/>
    <property type="match status" value="1"/>
</dbReference>
<name>A0ABW9G4M4_9GAMM</name>
<dbReference type="CDD" id="cd12912">
    <property type="entry name" value="PDC2_MCP_like"/>
    <property type="match status" value="1"/>
</dbReference>
<evidence type="ECO:0000256" key="1">
    <source>
        <dbReference type="ARBA" id="ARBA00004651"/>
    </source>
</evidence>
<evidence type="ECO:0000256" key="9">
    <source>
        <dbReference type="ARBA" id="ARBA00029447"/>
    </source>
</evidence>
<evidence type="ECO:0000256" key="4">
    <source>
        <dbReference type="ARBA" id="ARBA00022500"/>
    </source>
</evidence>
<dbReference type="InterPro" id="IPR003660">
    <property type="entry name" value="HAMP_dom"/>
</dbReference>
<dbReference type="SMART" id="SM00283">
    <property type="entry name" value="MA"/>
    <property type="match status" value="1"/>
</dbReference>
<dbReference type="Pfam" id="PF00015">
    <property type="entry name" value="MCPsignal"/>
    <property type="match status" value="1"/>
</dbReference>
<keyword evidence="7 11" id="KW-0472">Membrane</keyword>
<evidence type="ECO:0000256" key="10">
    <source>
        <dbReference type="PROSITE-ProRule" id="PRU00284"/>
    </source>
</evidence>
<dbReference type="PROSITE" id="PS50885">
    <property type="entry name" value="HAMP"/>
    <property type="match status" value="1"/>
</dbReference>
<evidence type="ECO:0000259" key="12">
    <source>
        <dbReference type="PROSITE" id="PS50111"/>
    </source>
</evidence>
<evidence type="ECO:0000313" key="15">
    <source>
        <dbReference type="Proteomes" id="UP001629953"/>
    </source>
</evidence>
<dbReference type="SUPFAM" id="SSF58104">
    <property type="entry name" value="Methyl-accepting chemotaxis protein (MCP) signaling domain"/>
    <property type="match status" value="1"/>
</dbReference>
<reference evidence="14 15" key="1">
    <citation type="journal article" date="2013" name="Int. J. Syst. Evol. Microbiol.">
        <title>Celerinatantimonas yamalensis sp. nov., a cold-adapted diazotrophic bacterium from a cold permafrost brine.</title>
        <authorList>
            <person name="Shcherbakova V."/>
            <person name="Chuvilskaya N."/>
            <person name="Rivkina E."/>
            <person name="Demidov N."/>
            <person name="Uchaeva V."/>
            <person name="Suetin S."/>
            <person name="Suzina N."/>
            <person name="Gilichinsky D."/>
        </authorList>
    </citation>
    <scope>NUCLEOTIDE SEQUENCE [LARGE SCALE GENOMIC DNA]</scope>
    <source>
        <strain evidence="14 15">C7</strain>
    </source>
</reference>
<evidence type="ECO:0000256" key="5">
    <source>
        <dbReference type="ARBA" id="ARBA00022692"/>
    </source>
</evidence>
<organism evidence="14 15">
    <name type="scientific">Celerinatantimonas yamalensis</name>
    <dbReference type="NCBI Taxonomy" id="559956"/>
    <lineage>
        <taxon>Bacteria</taxon>
        <taxon>Pseudomonadati</taxon>
        <taxon>Pseudomonadota</taxon>
        <taxon>Gammaproteobacteria</taxon>
        <taxon>Celerinatantimonadaceae</taxon>
        <taxon>Celerinatantimonas</taxon>
    </lineage>
</organism>
<accession>A0ABW9G4M4</accession>
<comment type="similarity">
    <text evidence="9">Belongs to the methyl-accepting chemotaxis (MCP) protein family.</text>
</comment>
<evidence type="ECO:0000256" key="6">
    <source>
        <dbReference type="ARBA" id="ARBA00022989"/>
    </source>
</evidence>
<proteinExistence type="inferred from homology"/>
<comment type="subcellular location">
    <subcellularLocation>
        <location evidence="1">Cell membrane</location>
        <topology evidence="1">Multi-pass membrane protein</topology>
    </subcellularLocation>
</comment>
<dbReference type="Gene3D" id="3.30.450.20">
    <property type="entry name" value="PAS domain"/>
    <property type="match status" value="1"/>
</dbReference>
<comment type="caution">
    <text evidence="14">The sequence shown here is derived from an EMBL/GenBank/DDBJ whole genome shotgun (WGS) entry which is preliminary data.</text>
</comment>
<keyword evidence="2" id="KW-1003">Cell membrane</keyword>